<dbReference type="VEuPathDB" id="FungiDB:PC9H_001137"/>
<dbReference type="GeneID" id="59370978"/>
<proteinExistence type="predicted"/>
<organism evidence="1 2">
    <name type="scientific">Pleurotus ostreatus</name>
    <name type="common">Oyster mushroom</name>
    <name type="synonym">White-rot fungus</name>
    <dbReference type="NCBI Taxonomy" id="5322"/>
    <lineage>
        <taxon>Eukaryota</taxon>
        <taxon>Fungi</taxon>
        <taxon>Dikarya</taxon>
        <taxon>Basidiomycota</taxon>
        <taxon>Agaricomycotina</taxon>
        <taxon>Agaricomycetes</taxon>
        <taxon>Agaricomycetidae</taxon>
        <taxon>Agaricales</taxon>
        <taxon>Pleurotineae</taxon>
        <taxon>Pleurotaceae</taxon>
        <taxon>Pleurotus</taxon>
    </lineage>
</organism>
<protein>
    <recommendedName>
        <fullName evidence="3">AMP-dependent synthetase/ligase domain-containing protein</fullName>
    </recommendedName>
</protein>
<dbReference type="OrthoDB" id="1700726at2759"/>
<dbReference type="InterPro" id="IPR042099">
    <property type="entry name" value="ANL_N_sf"/>
</dbReference>
<gene>
    <name evidence="1" type="ORF">PC9H_001137</name>
</gene>
<dbReference type="GO" id="GO:0016020">
    <property type="term" value="C:membrane"/>
    <property type="evidence" value="ECO:0007669"/>
    <property type="project" value="TreeGrafter"/>
</dbReference>
<reference evidence="1" key="1">
    <citation type="submission" date="2019-07" db="EMBL/GenBank/DDBJ databases">
        <authorList>
            <person name="Palmer J.M."/>
        </authorList>
    </citation>
    <scope>NUCLEOTIDE SEQUENCE</scope>
    <source>
        <strain evidence="1">PC9</strain>
    </source>
</reference>
<comment type="caution">
    <text evidence="1">The sequence shown here is derived from an EMBL/GenBank/DDBJ whole genome shotgun (WGS) entry which is preliminary data.</text>
</comment>
<name>A0A8H7A5H4_PLEOS</name>
<dbReference type="SUPFAM" id="SSF56801">
    <property type="entry name" value="Acetyl-CoA synthetase-like"/>
    <property type="match status" value="1"/>
</dbReference>
<dbReference type="AlphaFoldDB" id="A0A8H7A5H4"/>
<accession>A0A8H7A5H4</accession>
<evidence type="ECO:0000313" key="1">
    <source>
        <dbReference type="EMBL" id="KAF7440789.1"/>
    </source>
</evidence>
<dbReference type="Proteomes" id="UP000623687">
    <property type="component" value="Unassembled WGS sequence"/>
</dbReference>
<dbReference type="GO" id="GO:0005783">
    <property type="term" value="C:endoplasmic reticulum"/>
    <property type="evidence" value="ECO:0007669"/>
    <property type="project" value="TreeGrafter"/>
</dbReference>
<dbReference type="PANTHER" id="PTHR43272:SF11">
    <property type="entry name" value="AMP-DEPENDENT SYNTHETASE_LIGASE DOMAIN-CONTAINING PROTEIN"/>
    <property type="match status" value="1"/>
</dbReference>
<dbReference type="GO" id="GO:0004467">
    <property type="term" value="F:long-chain fatty acid-CoA ligase activity"/>
    <property type="evidence" value="ECO:0007669"/>
    <property type="project" value="TreeGrafter"/>
</dbReference>
<sequence>MASNISDYLITDDLTILLGLIGATVFLLRNLYKPQPLVHPILLGRQSDVARVRNPNESAVYRNYGTGLMGRFPLRPAKDVQTTADFVKIDSDAPRTLWSTKITNSRLQERISAFGTGLIRLAGLQPNESNVLLGLNDGLEFLITDLALASYSIRSLTLSSLTLMSPVLEAHPLSVIITHAEFVSHILELIYDADGQQQYTIIVVGEPTSKTLASVSSKVKVLLWSDVERDGTRADKAFAPQPKPSDVYTTSFFATKDGQVHGAELTHENFTAGVAAVRALLPLSNTISPLDTIVSSHSLSTAYGRAIAYTAIYEGTSFATLDSSKIYVEEDAHFSKDVKDVRSAMRFPIPPPTILFINPDHLKSLTSSILGVAKKSWLLFSIAWRHKIAGLTEGFVTKDSLWDRLLFDTARARVVDECAGSLRGIVVAGGRLDASELPSARIALSIPIVNAYVHPAVTAPVLASHPLDLQEFPDTADKSAHVGPPSINLETKLTGVDDASVEAGGDPVGLLLVRGPPVGKVVGLSSEAPKLEEDWIATGEQARVQTNGSFKILS</sequence>
<dbReference type="EMBL" id="JACETU010000001">
    <property type="protein sequence ID" value="KAF7440789.1"/>
    <property type="molecule type" value="Genomic_DNA"/>
</dbReference>
<dbReference type="Gene3D" id="3.40.50.12780">
    <property type="entry name" value="N-terminal domain of ligase-like"/>
    <property type="match status" value="1"/>
</dbReference>
<dbReference type="PANTHER" id="PTHR43272">
    <property type="entry name" value="LONG-CHAIN-FATTY-ACID--COA LIGASE"/>
    <property type="match status" value="1"/>
</dbReference>
<evidence type="ECO:0008006" key="3">
    <source>
        <dbReference type="Google" id="ProtNLM"/>
    </source>
</evidence>
<dbReference type="RefSeq" id="XP_036636633.1">
    <property type="nucleotide sequence ID" value="XM_036770788.1"/>
</dbReference>
<keyword evidence="2" id="KW-1185">Reference proteome</keyword>
<evidence type="ECO:0000313" key="2">
    <source>
        <dbReference type="Proteomes" id="UP000623687"/>
    </source>
</evidence>